<keyword evidence="3" id="KW-0378">Hydrolase</keyword>
<evidence type="ECO:0000256" key="1">
    <source>
        <dbReference type="SAM" id="MobiDB-lite"/>
    </source>
</evidence>
<keyword evidence="2" id="KW-0732">Signal</keyword>
<keyword evidence="3" id="KW-0645">Protease</keyword>
<evidence type="ECO:0000256" key="2">
    <source>
        <dbReference type="SAM" id="SignalP"/>
    </source>
</evidence>
<sequence length="501" mass="52230">MLGKSQKVGALRQTKIGMAVAAMVAATAFPTVAVAEVETADVIVQQHKAHIVSALESQIKEIAKANDEKNEAFNREQTWLSSAEKVRDILKVEVLEKQNEGLVWIASRADEMLKSAETGTDGKPLDYIDWMSVEDLKKIKEAANLVVGASDEARAEEVAKFSAFLSRESNLKTIKADALALSEKLESAKETLKTLDIADGQSLHELVNRFELKAEMANGQAKEVGSWAVDNLSGKFADIQKTSGGDLINEKTILEITQHSGAASNPLTGTADSVRDVGTLRLLEGADHRLDVKNGELNILQGIEGAGKLSIAVGTEGNLSFEEGSKGVRVDADGVVEITAGRDADESATAGVSQGDAHAGAGSIDVGVREGDSLPVDEDSGGSKLDAGGRVNFDTGTTAGNARIAIRDGGSLGFYGSDAGSSSILISQGGDVGFSDAGAKQSSIINSGMLMFASSSGGDAEITNEGDGELSFTRSTLDRLRLANSGVVDIQTTSGGEADLS</sequence>
<dbReference type="AlphaFoldDB" id="A0A5E4V652"/>
<accession>A0A5E4V652</accession>
<feature type="signal peptide" evidence="2">
    <location>
        <begin position="1"/>
        <end position="35"/>
    </location>
</feature>
<feature type="region of interest" description="Disordered" evidence="1">
    <location>
        <begin position="342"/>
        <end position="392"/>
    </location>
</feature>
<feature type="chain" id="PRO_5022896919" evidence="2">
    <location>
        <begin position="36"/>
        <end position="501"/>
    </location>
</feature>
<protein>
    <submittedName>
        <fullName evidence="3">Extracellular serine protease</fullName>
        <ecNumber evidence="3">3.4.21.-</ecNumber>
    </submittedName>
</protein>
<name>A0A5E4V652_9BURK</name>
<dbReference type="Proteomes" id="UP000384354">
    <property type="component" value="Unassembled WGS sequence"/>
</dbReference>
<evidence type="ECO:0000313" key="3">
    <source>
        <dbReference type="EMBL" id="VVE06505.1"/>
    </source>
</evidence>
<gene>
    <name evidence="3" type="ORF">PCE31106_02393</name>
</gene>
<dbReference type="EC" id="3.4.21.-" evidence="3"/>
<organism evidence="3 4">
    <name type="scientific">Pandoraea cepalis</name>
    <dbReference type="NCBI Taxonomy" id="2508294"/>
    <lineage>
        <taxon>Bacteria</taxon>
        <taxon>Pseudomonadati</taxon>
        <taxon>Pseudomonadota</taxon>
        <taxon>Betaproteobacteria</taxon>
        <taxon>Burkholderiales</taxon>
        <taxon>Burkholderiaceae</taxon>
        <taxon>Pandoraea</taxon>
    </lineage>
</organism>
<dbReference type="GO" id="GO:0006508">
    <property type="term" value="P:proteolysis"/>
    <property type="evidence" value="ECO:0007669"/>
    <property type="project" value="UniProtKB-KW"/>
</dbReference>
<dbReference type="GO" id="GO:0008233">
    <property type="term" value="F:peptidase activity"/>
    <property type="evidence" value="ECO:0007669"/>
    <property type="project" value="UniProtKB-KW"/>
</dbReference>
<proteinExistence type="predicted"/>
<evidence type="ECO:0000313" key="4">
    <source>
        <dbReference type="Proteomes" id="UP000384354"/>
    </source>
</evidence>
<dbReference type="EMBL" id="CABPSL010000008">
    <property type="protein sequence ID" value="VVE06505.1"/>
    <property type="molecule type" value="Genomic_DNA"/>
</dbReference>
<reference evidence="3 4" key="1">
    <citation type="submission" date="2019-08" db="EMBL/GenBank/DDBJ databases">
        <authorList>
            <person name="Peeters C."/>
        </authorList>
    </citation>
    <scope>NUCLEOTIDE SEQUENCE [LARGE SCALE GENOMIC DNA]</scope>
    <source>
        <strain evidence="3 4">LMG 31106</strain>
    </source>
</reference>